<protein>
    <submittedName>
        <fullName evidence="1">Uncharacterized protein</fullName>
    </submittedName>
</protein>
<organism evidence="1 2">
    <name type="scientific">Nitzschia inconspicua</name>
    <dbReference type="NCBI Taxonomy" id="303405"/>
    <lineage>
        <taxon>Eukaryota</taxon>
        <taxon>Sar</taxon>
        <taxon>Stramenopiles</taxon>
        <taxon>Ochrophyta</taxon>
        <taxon>Bacillariophyta</taxon>
        <taxon>Bacillariophyceae</taxon>
        <taxon>Bacillariophycidae</taxon>
        <taxon>Bacillariales</taxon>
        <taxon>Bacillariaceae</taxon>
        <taxon>Nitzschia</taxon>
    </lineage>
</organism>
<evidence type="ECO:0000313" key="1">
    <source>
        <dbReference type="EMBL" id="KAG7355200.1"/>
    </source>
</evidence>
<dbReference type="AlphaFoldDB" id="A0A9K3L5G1"/>
<evidence type="ECO:0000313" key="2">
    <source>
        <dbReference type="Proteomes" id="UP000693970"/>
    </source>
</evidence>
<sequence>MFAILVVLSSQTKAPDIITMKQNLLRWTLLMGIVAAVANANDIKSLLLRQQARSLNGGMYLSRTLQTCNVGEEVVNCDEN</sequence>
<reference evidence="1" key="1">
    <citation type="journal article" date="2021" name="Sci. Rep.">
        <title>Diploid genomic architecture of Nitzschia inconspicua, an elite biomass production diatom.</title>
        <authorList>
            <person name="Oliver A."/>
            <person name="Podell S."/>
            <person name="Pinowska A."/>
            <person name="Traller J.C."/>
            <person name="Smith S.R."/>
            <person name="McClure R."/>
            <person name="Beliaev A."/>
            <person name="Bohutskyi P."/>
            <person name="Hill E.A."/>
            <person name="Rabines A."/>
            <person name="Zheng H."/>
            <person name="Allen L.Z."/>
            <person name="Kuo A."/>
            <person name="Grigoriev I.V."/>
            <person name="Allen A.E."/>
            <person name="Hazlebeck D."/>
            <person name="Allen E.E."/>
        </authorList>
    </citation>
    <scope>NUCLEOTIDE SEQUENCE</scope>
    <source>
        <strain evidence="1">Hildebrandi</strain>
    </source>
</reference>
<comment type="caution">
    <text evidence="1">The sequence shown here is derived from an EMBL/GenBank/DDBJ whole genome shotgun (WGS) entry which is preliminary data.</text>
</comment>
<dbReference type="EMBL" id="JAGRRH010000016">
    <property type="protein sequence ID" value="KAG7355200.1"/>
    <property type="molecule type" value="Genomic_DNA"/>
</dbReference>
<dbReference type="Proteomes" id="UP000693970">
    <property type="component" value="Unassembled WGS sequence"/>
</dbReference>
<gene>
    <name evidence="1" type="ORF">IV203_004556</name>
</gene>
<reference evidence="1" key="2">
    <citation type="submission" date="2021-04" db="EMBL/GenBank/DDBJ databases">
        <authorList>
            <person name="Podell S."/>
        </authorList>
    </citation>
    <scope>NUCLEOTIDE SEQUENCE</scope>
    <source>
        <strain evidence="1">Hildebrandi</strain>
    </source>
</reference>
<proteinExistence type="predicted"/>
<keyword evidence="2" id="KW-1185">Reference proteome</keyword>
<accession>A0A9K3L5G1</accession>
<name>A0A9K3L5G1_9STRA</name>